<dbReference type="Proteomes" id="UP000049077">
    <property type="component" value="Unassembled WGS sequence"/>
</dbReference>
<name>A0ABM9QSE5_9VIBR</name>
<comment type="caution">
    <text evidence="1">The sequence shown here is derived from an EMBL/GenBank/DDBJ whole genome shotgun (WGS) entry which is preliminary data.</text>
</comment>
<sequence length="40" mass="4533">MLFHVNSLQCPGTYKGASVFVPEFVPILTYIPIKFSNFLN</sequence>
<reference evidence="1 2" key="1">
    <citation type="submission" date="2014-06" db="EMBL/GenBank/DDBJ databases">
        <authorList>
            <person name="Le Roux F."/>
        </authorList>
    </citation>
    <scope>NUCLEOTIDE SEQUENCE [LARGE SCALE GENOMIC DNA]</scope>
    <source>
        <strain evidence="1 2">J5-4</strain>
    </source>
</reference>
<evidence type="ECO:0000313" key="2">
    <source>
        <dbReference type="Proteomes" id="UP000049077"/>
    </source>
</evidence>
<dbReference type="EMBL" id="CCJX01000079">
    <property type="protein sequence ID" value="CDT25088.1"/>
    <property type="molecule type" value="Genomic_DNA"/>
</dbReference>
<protein>
    <submittedName>
        <fullName evidence="1">Uncharacterized protein</fullName>
    </submittedName>
</protein>
<organism evidence="1 2">
    <name type="scientific">Vibrio crassostreae</name>
    <dbReference type="NCBI Taxonomy" id="246167"/>
    <lineage>
        <taxon>Bacteria</taxon>
        <taxon>Pseudomonadati</taxon>
        <taxon>Pseudomonadota</taxon>
        <taxon>Gammaproteobacteria</taxon>
        <taxon>Vibrionales</taxon>
        <taxon>Vibrionaceae</taxon>
        <taxon>Vibrio</taxon>
    </lineage>
</organism>
<accession>A0ABM9QSE5</accession>
<proteinExistence type="predicted"/>
<keyword evidence="2" id="KW-1185">Reference proteome</keyword>
<gene>
    <name evidence="1" type="ORF">VCR4J5_170122</name>
</gene>
<evidence type="ECO:0000313" key="1">
    <source>
        <dbReference type="EMBL" id="CDT25088.1"/>
    </source>
</evidence>